<dbReference type="AlphaFoldDB" id="A0A151I8P3"/>
<dbReference type="EMBL" id="KQ978383">
    <property type="protein sequence ID" value="KYM94367.1"/>
    <property type="molecule type" value="Genomic_DNA"/>
</dbReference>
<accession>A0A151I8P3</accession>
<keyword evidence="2" id="KW-1185">Reference proteome</keyword>
<organism evidence="1 2">
    <name type="scientific">Cyphomyrmex costatus</name>
    <dbReference type="NCBI Taxonomy" id="456900"/>
    <lineage>
        <taxon>Eukaryota</taxon>
        <taxon>Metazoa</taxon>
        <taxon>Ecdysozoa</taxon>
        <taxon>Arthropoda</taxon>
        <taxon>Hexapoda</taxon>
        <taxon>Insecta</taxon>
        <taxon>Pterygota</taxon>
        <taxon>Neoptera</taxon>
        <taxon>Endopterygota</taxon>
        <taxon>Hymenoptera</taxon>
        <taxon>Apocrita</taxon>
        <taxon>Aculeata</taxon>
        <taxon>Formicoidea</taxon>
        <taxon>Formicidae</taxon>
        <taxon>Myrmicinae</taxon>
        <taxon>Cyphomyrmex</taxon>
    </lineage>
</organism>
<reference evidence="1 2" key="1">
    <citation type="submission" date="2016-03" db="EMBL/GenBank/DDBJ databases">
        <title>Cyphomyrmex costatus WGS genome.</title>
        <authorList>
            <person name="Nygaard S."/>
            <person name="Hu H."/>
            <person name="Boomsma J."/>
            <person name="Zhang G."/>
        </authorList>
    </citation>
    <scope>NUCLEOTIDE SEQUENCE [LARGE SCALE GENOMIC DNA]</scope>
    <source>
        <strain evidence="1">MS0001</strain>
        <tissue evidence="1">Whole body</tissue>
    </source>
</reference>
<name>A0A151I8P3_9HYME</name>
<evidence type="ECO:0000313" key="2">
    <source>
        <dbReference type="Proteomes" id="UP000078542"/>
    </source>
</evidence>
<gene>
    <name evidence="1" type="ORF">ALC62_15001</name>
</gene>
<sequence>MTVPILRVDNASAIKLMKNPGFHKRSKHIDVRFHYVRERVQEQQLKIEYIPSEEQVADILTKPVPRVRNERLRRMLGMINI</sequence>
<protein>
    <submittedName>
        <fullName evidence="1">Copia protein</fullName>
    </submittedName>
</protein>
<dbReference type="Proteomes" id="UP000078542">
    <property type="component" value="Unassembled WGS sequence"/>
</dbReference>
<dbReference type="STRING" id="456900.A0A151I8P3"/>
<dbReference type="CDD" id="cd09272">
    <property type="entry name" value="RNase_HI_RT_Ty1"/>
    <property type="match status" value="1"/>
</dbReference>
<evidence type="ECO:0000313" key="1">
    <source>
        <dbReference type="EMBL" id="KYM94367.1"/>
    </source>
</evidence>
<proteinExistence type="predicted"/>